<dbReference type="Gene3D" id="2.60.120.200">
    <property type="match status" value="1"/>
</dbReference>
<name>A0ABT4RUW0_9ACTN</name>
<reference evidence="11" key="1">
    <citation type="submission" date="2022-10" db="EMBL/GenBank/DDBJ databases">
        <title>The WGS of Solirubrobacter sp. CPCC 204708.</title>
        <authorList>
            <person name="Jiang Z."/>
        </authorList>
    </citation>
    <scope>NUCLEOTIDE SEQUENCE</scope>
    <source>
        <strain evidence="11">CPCC 204708</strain>
    </source>
</reference>
<evidence type="ECO:0000256" key="4">
    <source>
        <dbReference type="ARBA" id="ARBA00022801"/>
    </source>
</evidence>
<evidence type="ECO:0000313" key="11">
    <source>
        <dbReference type="EMBL" id="MDA0142265.1"/>
    </source>
</evidence>
<accession>A0ABT4RUW0</accession>
<keyword evidence="9" id="KW-0732">Signal</keyword>
<keyword evidence="4 11" id="KW-0378">Hydrolase</keyword>
<feature type="chain" id="PRO_5045525454" description="Beta-glucanase" evidence="9">
    <location>
        <begin position="22"/>
        <end position="219"/>
    </location>
</feature>
<comment type="catalytic activity">
    <reaction evidence="1">
        <text>Hydrolysis of (1-&gt;4)-beta-D-glucosidic linkages in beta-D-glucans containing (1-&gt;3)- and (1-&gt;4)-bonds.</text>
        <dbReference type="EC" id="3.2.1.73"/>
    </reaction>
</comment>
<evidence type="ECO:0000256" key="8">
    <source>
        <dbReference type="ARBA" id="ARBA00031665"/>
    </source>
</evidence>
<dbReference type="PANTHER" id="PTHR31062">
    <property type="entry name" value="XYLOGLUCAN ENDOTRANSGLUCOSYLASE/HYDROLASE PROTEIN 8-RELATED"/>
    <property type="match status" value="1"/>
</dbReference>
<dbReference type="GO" id="GO:0016787">
    <property type="term" value="F:hydrolase activity"/>
    <property type="evidence" value="ECO:0007669"/>
    <property type="project" value="UniProtKB-KW"/>
</dbReference>
<sequence>MLRSLVVAVLAMLVLPSAAHAAAGDFRDGFDTFDTTRWAVGQHQLGRSALTAPNVSVAGGALALTLPDGTTDGGEIRSQQQYSSGTARARVQVANAPSSITGFFLYAAPDYAAEIDIEIFNDPSGRVMFSTYAGGRQTHTETRTLGFDPTAAAHDYTIRWGNGRVRFLVDGVLLRTWSAGVPKAPMHLFANAWFPAWLDGLAPVTPQATLVDEIEYHRS</sequence>
<dbReference type="Proteomes" id="UP001147700">
    <property type="component" value="Unassembled WGS sequence"/>
</dbReference>
<dbReference type="InterPro" id="IPR044791">
    <property type="entry name" value="Beta-glucanase/XTH"/>
</dbReference>
<dbReference type="InterPro" id="IPR013320">
    <property type="entry name" value="ConA-like_dom_sf"/>
</dbReference>
<feature type="signal peptide" evidence="9">
    <location>
        <begin position="1"/>
        <end position="21"/>
    </location>
</feature>
<evidence type="ECO:0000256" key="6">
    <source>
        <dbReference type="ARBA" id="ARBA00029722"/>
    </source>
</evidence>
<comment type="caution">
    <text evidence="11">The sequence shown here is derived from an EMBL/GenBank/DDBJ whole genome shotgun (WGS) entry which is preliminary data.</text>
</comment>
<keyword evidence="12" id="KW-1185">Reference proteome</keyword>
<dbReference type="InterPro" id="IPR008264">
    <property type="entry name" value="Beta_glucanase"/>
</dbReference>
<proteinExistence type="predicted"/>
<keyword evidence="5" id="KW-0326">Glycosidase</keyword>
<organism evidence="11 12">
    <name type="scientific">Solirubrobacter deserti</name>
    <dbReference type="NCBI Taxonomy" id="2282478"/>
    <lineage>
        <taxon>Bacteria</taxon>
        <taxon>Bacillati</taxon>
        <taxon>Actinomycetota</taxon>
        <taxon>Thermoleophilia</taxon>
        <taxon>Solirubrobacterales</taxon>
        <taxon>Solirubrobacteraceae</taxon>
        <taxon>Solirubrobacter</taxon>
    </lineage>
</organism>
<evidence type="ECO:0000256" key="5">
    <source>
        <dbReference type="ARBA" id="ARBA00023295"/>
    </source>
</evidence>
<gene>
    <name evidence="11" type="ORF">OJ962_32580</name>
</gene>
<dbReference type="PROSITE" id="PS51762">
    <property type="entry name" value="GH16_2"/>
    <property type="match status" value="1"/>
</dbReference>
<evidence type="ECO:0000256" key="1">
    <source>
        <dbReference type="ARBA" id="ARBA00000481"/>
    </source>
</evidence>
<feature type="domain" description="GH16" evidence="10">
    <location>
        <begin position="8"/>
        <end position="219"/>
    </location>
</feature>
<evidence type="ECO:0000256" key="2">
    <source>
        <dbReference type="ARBA" id="ARBA00012690"/>
    </source>
</evidence>
<protein>
    <recommendedName>
        <fullName evidence="3">Beta-glucanase</fullName>
        <ecNumber evidence="2">3.2.1.73</ecNumber>
    </recommendedName>
    <alternativeName>
        <fullName evidence="8">1,3-1,4-beta-D-glucan 4-glucanohydrolase</fullName>
    </alternativeName>
    <alternativeName>
        <fullName evidence="7">Endo-beta-1,3-1,4 glucanase</fullName>
    </alternativeName>
    <alternativeName>
        <fullName evidence="6">Lichenase</fullName>
    </alternativeName>
</protein>
<dbReference type="PRINTS" id="PR00737">
    <property type="entry name" value="GLHYDRLASE16"/>
</dbReference>
<dbReference type="InterPro" id="IPR000757">
    <property type="entry name" value="Beta-glucanase-like"/>
</dbReference>
<dbReference type="CDD" id="cd00413">
    <property type="entry name" value="Glyco_hydrolase_16"/>
    <property type="match status" value="1"/>
</dbReference>
<dbReference type="Pfam" id="PF00722">
    <property type="entry name" value="Glyco_hydro_16"/>
    <property type="match status" value="1"/>
</dbReference>
<evidence type="ECO:0000256" key="7">
    <source>
        <dbReference type="ARBA" id="ARBA00029771"/>
    </source>
</evidence>
<dbReference type="RefSeq" id="WP_202958616.1">
    <property type="nucleotide sequence ID" value="NZ_JAPCID010000080.1"/>
</dbReference>
<dbReference type="EMBL" id="JAPCID010000080">
    <property type="protein sequence ID" value="MDA0142265.1"/>
    <property type="molecule type" value="Genomic_DNA"/>
</dbReference>
<evidence type="ECO:0000256" key="9">
    <source>
        <dbReference type="SAM" id="SignalP"/>
    </source>
</evidence>
<evidence type="ECO:0000259" key="10">
    <source>
        <dbReference type="PROSITE" id="PS51762"/>
    </source>
</evidence>
<evidence type="ECO:0000256" key="3">
    <source>
        <dbReference type="ARBA" id="ARBA00014569"/>
    </source>
</evidence>
<evidence type="ECO:0000313" key="12">
    <source>
        <dbReference type="Proteomes" id="UP001147700"/>
    </source>
</evidence>
<dbReference type="SUPFAM" id="SSF49899">
    <property type="entry name" value="Concanavalin A-like lectins/glucanases"/>
    <property type="match status" value="1"/>
</dbReference>
<dbReference type="EC" id="3.2.1.73" evidence="2"/>